<dbReference type="KEGG" id="lang:109352844"/>
<gene>
    <name evidence="2" type="ORF">TanjilG_03049</name>
</gene>
<dbReference type="OrthoDB" id="1890565at2759"/>
<dbReference type="STRING" id="3871.A0A4P1RCY1"/>
<dbReference type="Proteomes" id="UP000188354">
    <property type="component" value="Chromosome LG07"/>
</dbReference>
<evidence type="ECO:0000313" key="3">
    <source>
        <dbReference type="Proteomes" id="UP000188354"/>
    </source>
</evidence>
<reference evidence="2 3" key="1">
    <citation type="journal article" date="2017" name="Plant Biotechnol. J.">
        <title>A comprehensive draft genome sequence for lupin (Lupinus angustifolius), an emerging health food: insights into plant-microbe interactions and legume evolution.</title>
        <authorList>
            <person name="Hane J.K."/>
            <person name="Ming Y."/>
            <person name="Kamphuis L.G."/>
            <person name="Nelson M.N."/>
            <person name="Garg G."/>
            <person name="Atkins C.A."/>
            <person name="Bayer P.E."/>
            <person name="Bravo A."/>
            <person name="Bringans S."/>
            <person name="Cannon S."/>
            <person name="Edwards D."/>
            <person name="Foley R."/>
            <person name="Gao L.L."/>
            <person name="Harrison M.J."/>
            <person name="Huang W."/>
            <person name="Hurgobin B."/>
            <person name="Li S."/>
            <person name="Liu C.W."/>
            <person name="McGrath A."/>
            <person name="Morahan G."/>
            <person name="Murray J."/>
            <person name="Weller J."/>
            <person name="Jian J."/>
            <person name="Singh K.B."/>
        </authorList>
    </citation>
    <scope>NUCLEOTIDE SEQUENCE [LARGE SCALE GENOMIC DNA]</scope>
    <source>
        <strain evidence="3">cv. Tanjil</strain>
        <tissue evidence="2">Whole plant</tissue>
    </source>
</reference>
<comment type="similarity">
    <text evidence="1">Belongs to the PPR family. P subfamily.</text>
</comment>
<protein>
    <recommendedName>
        <fullName evidence="4">Pentacotripeptide-repeat region of PRORP domain-containing protein</fullName>
    </recommendedName>
</protein>
<accession>A0A4P1RCY1</accession>
<dbReference type="PANTHER" id="PTHR45717:SF10">
    <property type="entry name" value="OS10G0501000 PROTEIN"/>
    <property type="match status" value="1"/>
</dbReference>
<keyword evidence="3" id="KW-1185">Reference proteome</keyword>
<dbReference type="Gramene" id="OIW08373">
    <property type="protein sequence ID" value="OIW08373"/>
    <property type="gene ID" value="TanjilG_03049"/>
</dbReference>
<evidence type="ECO:0008006" key="4">
    <source>
        <dbReference type="Google" id="ProtNLM"/>
    </source>
</evidence>
<evidence type="ECO:0000256" key="1">
    <source>
        <dbReference type="ARBA" id="ARBA00007626"/>
    </source>
</evidence>
<dbReference type="GO" id="GO:0005739">
    <property type="term" value="C:mitochondrion"/>
    <property type="evidence" value="ECO:0007669"/>
    <property type="project" value="TreeGrafter"/>
</dbReference>
<sequence length="271" mass="31160">MGGFEQQVKKRAKELKNFVKKGVKIVGDSCKKGCLDLIAKVHGQDQAEKCFNSISDDSIDFNVYSALLNCSAQHNSVEKLDNMKQEMIGKNKYDTFTLRSRLNAYATAKDINAMEKLLMQMEAAPVVTVDWLRYSIAANCYVKADQFVKSDAMLKKPEQLVKGRMRNAYVFLVTMYAAIEKVDDIYRVWSMLSTLVKLNDMDGPEKIFEKWESGNTCFDIRIPNVMISVDCKNGLMEKSEAYIERLLEGYKEKWKYMVIASVMIWLIQFKH</sequence>
<dbReference type="InterPro" id="IPR011990">
    <property type="entry name" value="TPR-like_helical_dom_sf"/>
</dbReference>
<dbReference type="EMBL" id="CM007367">
    <property type="protein sequence ID" value="OIW08373.1"/>
    <property type="molecule type" value="Genomic_DNA"/>
</dbReference>
<dbReference type="AlphaFoldDB" id="A0A4P1RCY1"/>
<organism evidence="2 3">
    <name type="scientific">Lupinus angustifolius</name>
    <name type="common">Narrow-leaved blue lupine</name>
    <dbReference type="NCBI Taxonomy" id="3871"/>
    <lineage>
        <taxon>Eukaryota</taxon>
        <taxon>Viridiplantae</taxon>
        <taxon>Streptophyta</taxon>
        <taxon>Embryophyta</taxon>
        <taxon>Tracheophyta</taxon>
        <taxon>Spermatophyta</taxon>
        <taxon>Magnoliopsida</taxon>
        <taxon>eudicotyledons</taxon>
        <taxon>Gunneridae</taxon>
        <taxon>Pentapetalae</taxon>
        <taxon>rosids</taxon>
        <taxon>fabids</taxon>
        <taxon>Fabales</taxon>
        <taxon>Fabaceae</taxon>
        <taxon>Papilionoideae</taxon>
        <taxon>50 kb inversion clade</taxon>
        <taxon>genistoids sensu lato</taxon>
        <taxon>core genistoids</taxon>
        <taxon>Genisteae</taxon>
        <taxon>Lupinus</taxon>
    </lineage>
</organism>
<dbReference type="PANTHER" id="PTHR45717">
    <property type="entry name" value="OS12G0527900 PROTEIN"/>
    <property type="match status" value="1"/>
</dbReference>
<evidence type="ECO:0000313" key="2">
    <source>
        <dbReference type="EMBL" id="OIW08373.1"/>
    </source>
</evidence>
<dbReference type="Gene3D" id="1.25.40.10">
    <property type="entry name" value="Tetratricopeptide repeat domain"/>
    <property type="match status" value="1"/>
</dbReference>
<proteinExistence type="inferred from homology"/>
<name>A0A4P1RCY1_LUPAN</name>